<dbReference type="GO" id="GO:0020037">
    <property type="term" value="F:heme binding"/>
    <property type="evidence" value="ECO:0007669"/>
    <property type="project" value="InterPro"/>
</dbReference>
<reference evidence="8 9" key="1">
    <citation type="journal article" date="2014" name="J Genomics">
        <title>Draft Genome Sequence of the Extremely Halophilic Phototrophic Purple Sulfur Bacterium Halorhodospira halochloris.</title>
        <authorList>
            <person name="Singh K.S."/>
            <person name="Kirksey J."/>
            <person name="Hoff W.D."/>
            <person name="Deole R."/>
        </authorList>
    </citation>
    <scope>NUCLEOTIDE SEQUENCE [LARGE SCALE GENOMIC DNA]</scope>
    <source>
        <strain evidence="8 9">A</strain>
    </source>
</reference>
<protein>
    <submittedName>
        <fullName evidence="8">Cytochrome C552</fullName>
    </submittedName>
</protein>
<sequence>MKHQPLHLSGTVFTVLAMTVTGSALAAEPEFVDEARNVYIPAQEERLRTLRVGAVYNDEHIQIRYEFETDNPSWYHQYWIFEDGEWIRYGRGSPGPDPHGLYEDRISMMLDDGSVPHFGEHGAYMTVHEGMRTLTDAADGEAVRAHPVLGEDMGRSDVRKYLPGSRDAADDEVSWDKLKSDDEIQALREQGYFLDLWQWRAHRSHPVGHADNNYVLHYRLNSEGQGPFTDNWDDKAERPAWMFNPGITGFKAMDRQRLMDRDYGQDDWYYLSEEIAVPFDPNHDWQEGDVLPQRFLRQPTGSRGAIAASGGYEEGAWRIHLTRTLEAPNPLDSKSLEDGGSYQVAFAVHTDASGARWHLVSHPQTLGLGVDDADIVAQRVEGDLDTAEVEWTELQVYYPGQITWQWLNRDDHPGREAIEEGDIGIREIHLTLEEIAAFSVAFERQKLGVQPEDDDREEHRD</sequence>
<keyword evidence="3" id="KW-0479">Metal-binding</keyword>
<dbReference type="SMART" id="SM00887">
    <property type="entry name" value="EB_dh"/>
    <property type="match status" value="1"/>
</dbReference>
<keyword evidence="2" id="KW-0349">Heme</keyword>
<proteinExistence type="predicted"/>
<keyword evidence="6" id="KW-0732">Signal</keyword>
<dbReference type="GO" id="GO:0046872">
    <property type="term" value="F:metal ion binding"/>
    <property type="evidence" value="ECO:0007669"/>
    <property type="project" value="UniProtKB-KW"/>
</dbReference>
<dbReference type="Proteomes" id="UP000019442">
    <property type="component" value="Chromosome"/>
</dbReference>
<name>W8L993_9GAMM</name>
<evidence type="ECO:0000256" key="5">
    <source>
        <dbReference type="ARBA" id="ARBA00023004"/>
    </source>
</evidence>
<keyword evidence="1" id="KW-0813">Transport</keyword>
<keyword evidence="4" id="KW-0249">Electron transport</keyword>
<dbReference type="Pfam" id="PF09459">
    <property type="entry name" value="EB_dh"/>
    <property type="match status" value="1"/>
</dbReference>
<dbReference type="PATRIC" id="fig|1354791.3.peg.552"/>
<feature type="domain" description="Cytochrome c-552/DMSO reductase-like haem-binding" evidence="7">
    <location>
        <begin position="14"/>
        <end position="361"/>
    </location>
</feature>
<organism evidence="8 9">
    <name type="scientific">Ectothiorhodospira haloalkaliphila</name>
    <dbReference type="NCBI Taxonomy" id="421628"/>
    <lineage>
        <taxon>Bacteria</taxon>
        <taxon>Pseudomonadati</taxon>
        <taxon>Pseudomonadota</taxon>
        <taxon>Gammaproteobacteria</taxon>
        <taxon>Chromatiales</taxon>
        <taxon>Ectothiorhodospiraceae</taxon>
        <taxon>Ectothiorhodospira</taxon>
    </lineage>
</organism>
<reference evidence="9" key="2">
    <citation type="submission" date="2014-02" db="EMBL/GenBank/DDBJ databases">
        <title>Draft Genome Sequence of extremely halophilic bacteria Halorhodospira halochloris.</title>
        <authorList>
            <person name="Singh K.S."/>
        </authorList>
    </citation>
    <scope>NUCLEOTIDE SEQUENCE [LARGE SCALE GENOMIC DNA]</scope>
    <source>
        <strain evidence="9">A</strain>
    </source>
</reference>
<dbReference type="Gene3D" id="2.60.40.1190">
    <property type="match status" value="1"/>
</dbReference>
<dbReference type="HOGENOM" id="CLU_594289_0_0_6"/>
<evidence type="ECO:0000256" key="3">
    <source>
        <dbReference type="ARBA" id="ARBA00022723"/>
    </source>
</evidence>
<dbReference type="KEGG" id="hhc:M911_16070"/>
<accession>W8L993</accession>
<evidence type="ECO:0000256" key="4">
    <source>
        <dbReference type="ARBA" id="ARBA00022982"/>
    </source>
</evidence>
<dbReference type="CDD" id="cd09625">
    <property type="entry name" value="DOMON_like_cytochrome"/>
    <property type="match status" value="1"/>
</dbReference>
<feature type="chain" id="PRO_5004910821" evidence="6">
    <location>
        <begin position="27"/>
        <end position="461"/>
    </location>
</feature>
<evidence type="ECO:0000313" key="8">
    <source>
        <dbReference type="EMBL" id="AHK80405.1"/>
    </source>
</evidence>
<evidence type="ECO:0000259" key="7">
    <source>
        <dbReference type="SMART" id="SM00887"/>
    </source>
</evidence>
<evidence type="ECO:0000256" key="6">
    <source>
        <dbReference type="SAM" id="SignalP"/>
    </source>
</evidence>
<keyword evidence="9" id="KW-1185">Reference proteome</keyword>
<dbReference type="InterPro" id="IPR019020">
    <property type="entry name" value="Cyt-c552/DMSO_Rdtase_haem-bd"/>
</dbReference>
<dbReference type="EMBL" id="CP007268">
    <property type="protein sequence ID" value="AHK80405.1"/>
    <property type="molecule type" value="Genomic_DNA"/>
</dbReference>
<evidence type="ECO:0000256" key="1">
    <source>
        <dbReference type="ARBA" id="ARBA00022448"/>
    </source>
</evidence>
<gene>
    <name evidence="8" type="ORF">M911_16070</name>
</gene>
<feature type="signal peptide" evidence="6">
    <location>
        <begin position="1"/>
        <end position="26"/>
    </location>
</feature>
<dbReference type="AlphaFoldDB" id="W8L993"/>
<dbReference type="RefSeq" id="WP_025282964.1">
    <property type="nucleotide sequence ID" value="NZ_CP007268.1"/>
</dbReference>
<keyword evidence="5" id="KW-0408">Iron</keyword>
<evidence type="ECO:0000256" key="2">
    <source>
        <dbReference type="ARBA" id="ARBA00022617"/>
    </source>
</evidence>
<evidence type="ECO:0000313" key="9">
    <source>
        <dbReference type="Proteomes" id="UP000019442"/>
    </source>
</evidence>